<evidence type="ECO:0000313" key="2">
    <source>
        <dbReference type="EMBL" id="MBB5014857.1"/>
    </source>
</evidence>
<dbReference type="AlphaFoldDB" id="A0A7W7XYP0"/>
<dbReference type="RefSeq" id="WP_183947437.1">
    <property type="nucleotide sequence ID" value="NZ_JACHHX010000004.1"/>
</dbReference>
<evidence type="ECO:0000313" key="3">
    <source>
        <dbReference type="Proteomes" id="UP000519004"/>
    </source>
</evidence>
<dbReference type="EMBL" id="JACHHX010000004">
    <property type="protein sequence ID" value="MBB5014857.1"/>
    <property type="molecule type" value="Genomic_DNA"/>
</dbReference>
<keyword evidence="2" id="KW-0808">Transferase</keyword>
<dbReference type="InterPro" id="IPR016181">
    <property type="entry name" value="Acyl_CoA_acyltransferase"/>
</dbReference>
<evidence type="ECO:0000259" key="1">
    <source>
        <dbReference type="PROSITE" id="PS51186"/>
    </source>
</evidence>
<keyword evidence="3" id="KW-1185">Reference proteome</keyword>
<comment type="caution">
    <text evidence="2">The sequence shown here is derived from an EMBL/GenBank/DDBJ whole genome shotgun (WGS) entry which is preliminary data.</text>
</comment>
<sequence>MSIVSRQHLSQPWHERLVLDDGRELVLRPIDPADAEPLRAAFSLLSREEIRQRFLHVLTELTPEHARRLTTLDPQREFALVVAEPLPPGEALVVAVARAAIDDDGRHAEFAVLVGRPLAGRGLGRLLMKRLIRWARLKRLESLYGDVLEDNTAMLTLARALGFRREPLPASPGVTRVRLALAERSRG</sequence>
<dbReference type="PROSITE" id="PS51186">
    <property type="entry name" value="GNAT"/>
    <property type="match status" value="1"/>
</dbReference>
<dbReference type="GO" id="GO:0016747">
    <property type="term" value="F:acyltransferase activity, transferring groups other than amino-acyl groups"/>
    <property type="evidence" value="ECO:0007669"/>
    <property type="project" value="InterPro"/>
</dbReference>
<accession>A0A7W7XYP0</accession>
<protein>
    <submittedName>
        <fullName evidence="2">RimJ/RimL family protein N-acetyltransferase</fullName>
    </submittedName>
</protein>
<name>A0A7W7XYP0_9GAMM</name>
<reference evidence="2 3" key="1">
    <citation type="submission" date="2020-08" db="EMBL/GenBank/DDBJ databases">
        <title>Genomic Encyclopedia of Type Strains, Phase IV (KMG-IV): sequencing the most valuable type-strain genomes for metagenomic binning, comparative biology and taxonomic classification.</title>
        <authorList>
            <person name="Goeker M."/>
        </authorList>
    </citation>
    <scope>NUCLEOTIDE SEQUENCE [LARGE SCALE GENOMIC DNA]</scope>
    <source>
        <strain evidence="2 3">DSM 25897</strain>
    </source>
</reference>
<dbReference type="SUPFAM" id="SSF55729">
    <property type="entry name" value="Acyl-CoA N-acyltransferases (Nat)"/>
    <property type="match status" value="1"/>
</dbReference>
<dbReference type="Proteomes" id="UP000519004">
    <property type="component" value="Unassembled WGS sequence"/>
</dbReference>
<proteinExistence type="predicted"/>
<gene>
    <name evidence="2" type="ORF">HNQ58_000734</name>
</gene>
<dbReference type="Gene3D" id="3.40.630.30">
    <property type="match status" value="1"/>
</dbReference>
<feature type="domain" description="N-acetyltransferase" evidence="1">
    <location>
        <begin position="25"/>
        <end position="184"/>
    </location>
</feature>
<dbReference type="Pfam" id="PF13302">
    <property type="entry name" value="Acetyltransf_3"/>
    <property type="match status" value="1"/>
</dbReference>
<dbReference type="InterPro" id="IPR000182">
    <property type="entry name" value="GNAT_dom"/>
</dbReference>
<organism evidence="2 3">
    <name type="scientific">Rehaibacterium terrae</name>
    <dbReference type="NCBI Taxonomy" id="1341696"/>
    <lineage>
        <taxon>Bacteria</taxon>
        <taxon>Pseudomonadati</taxon>
        <taxon>Pseudomonadota</taxon>
        <taxon>Gammaproteobacteria</taxon>
        <taxon>Lysobacterales</taxon>
        <taxon>Lysobacteraceae</taxon>
        <taxon>Rehaibacterium</taxon>
    </lineage>
</organism>